<sequence length="25" mass="2972">MEKGIWRGQREKVVAPNQDQFQKQA</sequence>
<keyword evidence="3" id="KW-1185">Reference proteome</keyword>
<feature type="region of interest" description="Disordered" evidence="1">
    <location>
        <begin position="1"/>
        <end position="25"/>
    </location>
</feature>
<evidence type="ECO:0000256" key="1">
    <source>
        <dbReference type="SAM" id="MobiDB-lite"/>
    </source>
</evidence>
<reference evidence="2 3" key="1">
    <citation type="submission" date="2013-09" db="EMBL/GenBank/DDBJ databases">
        <title>Corchorus capsularis genome sequencing.</title>
        <authorList>
            <person name="Alam M."/>
            <person name="Haque M.S."/>
            <person name="Islam M.S."/>
            <person name="Emdad E.M."/>
            <person name="Islam M.M."/>
            <person name="Ahmed B."/>
            <person name="Halim A."/>
            <person name="Hossen Q.M.M."/>
            <person name="Hossain M.Z."/>
            <person name="Ahmed R."/>
            <person name="Khan M.M."/>
            <person name="Islam R."/>
            <person name="Rashid M.M."/>
            <person name="Khan S.A."/>
            <person name="Rahman M.S."/>
            <person name="Alam M."/>
        </authorList>
    </citation>
    <scope>NUCLEOTIDE SEQUENCE [LARGE SCALE GENOMIC DNA]</scope>
    <source>
        <strain evidence="3">cv. CVL-1</strain>
        <tissue evidence="2">Whole seedling</tissue>
    </source>
</reference>
<protein>
    <submittedName>
        <fullName evidence="2">Uncharacterized protein</fullName>
    </submittedName>
</protein>
<comment type="caution">
    <text evidence="2">The sequence shown here is derived from an EMBL/GenBank/DDBJ whole genome shotgun (WGS) entry which is preliminary data.</text>
</comment>
<dbReference type="Gramene" id="OMO68736">
    <property type="protein sequence ID" value="OMO68736"/>
    <property type="gene ID" value="CCACVL1_19858"/>
</dbReference>
<dbReference type="AlphaFoldDB" id="A0A1R3HEF4"/>
<evidence type="ECO:0000313" key="2">
    <source>
        <dbReference type="EMBL" id="OMO68736.1"/>
    </source>
</evidence>
<accession>A0A1R3HEF4</accession>
<gene>
    <name evidence="2" type="ORF">CCACVL1_19858</name>
</gene>
<evidence type="ECO:0000313" key="3">
    <source>
        <dbReference type="Proteomes" id="UP000188268"/>
    </source>
</evidence>
<organism evidence="2 3">
    <name type="scientific">Corchorus capsularis</name>
    <name type="common">Jute</name>
    <dbReference type="NCBI Taxonomy" id="210143"/>
    <lineage>
        <taxon>Eukaryota</taxon>
        <taxon>Viridiplantae</taxon>
        <taxon>Streptophyta</taxon>
        <taxon>Embryophyta</taxon>
        <taxon>Tracheophyta</taxon>
        <taxon>Spermatophyta</taxon>
        <taxon>Magnoliopsida</taxon>
        <taxon>eudicotyledons</taxon>
        <taxon>Gunneridae</taxon>
        <taxon>Pentapetalae</taxon>
        <taxon>rosids</taxon>
        <taxon>malvids</taxon>
        <taxon>Malvales</taxon>
        <taxon>Malvaceae</taxon>
        <taxon>Grewioideae</taxon>
        <taxon>Apeibeae</taxon>
        <taxon>Corchorus</taxon>
    </lineage>
</organism>
<proteinExistence type="predicted"/>
<dbReference type="Proteomes" id="UP000188268">
    <property type="component" value="Unassembled WGS sequence"/>
</dbReference>
<name>A0A1R3HEF4_COCAP</name>
<dbReference type="EMBL" id="AWWV01012163">
    <property type="protein sequence ID" value="OMO68736.1"/>
    <property type="molecule type" value="Genomic_DNA"/>
</dbReference>
<feature type="compositionally biased region" description="Basic and acidic residues" evidence="1">
    <location>
        <begin position="1"/>
        <end position="13"/>
    </location>
</feature>